<feature type="transmembrane region" description="Helical" evidence="1">
    <location>
        <begin position="86"/>
        <end position="104"/>
    </location>
</feature>
<keyword evidence="1" id="KW-0812">Transmembrane</keyword>
<feature type="transmembrane region" description="Helical" evidence="1">
    <location>
        <begin position="41"/>
        <end position="60"/>
    </location>
</feature>
<evidence type="ECO:0000313" key="3">
    <source>
        <dbReference type="EMBL" id="TGB19149.1"/>
    </source>
</evidence>
<accession>A0A4Z0HGB3</accession>
<name>A0A4Z0HGB3_9ACTN</name>
<keyword evidence="4" id="KW-1185">Reference proteome</keyword>
<dbReference type="OrthoDB" id="4864772at2"/>
<dbReference type="Pfam" id="PF09990">
    <property type="entry name" value="DUF2231"/>
    <property type="match status" value="1"/>
</dbReference>
<gene>
    <name evidence="3" type="ORF">E4099_00950</name>
</gene>
<organism evidence="3 4">
    <name type="scientific">Streptomyces palmae</name>
    <dbReference type="NCBI Taxonomy" id="1701085"/>
    <lineage>
        <taxon>Bacteria</taxon>
        <taxon>Bacillati</taxon>
        <taxon>Actinomycetota</taxon>
        <taxon>Actinomycetes</taxon>
        <taxon>Kitasatosporales</taxon>
        <taxon>Streptomycetaceae</taxon>
        <taxon>Streptomyces</taxon>
    </lineage>
</organism>
<dbReference type="AlphaFoldDB" id="A0A4Z0HGB3"/>
<evidence type="ECO:0000256" key="1">
    <source>
        <dbReference type="SAM" id="Phobius"/>
    </source>
</evidence>
<dbReference type="RefSeq" id="WP_135336941.1">
    <property type="nucleotide sequence ID" value="NZ_JBHLTX010000017.1"/>
</dbReference>
<feature type="transmembrane region" description="Helical" evidence="1">
    <location>
        <begin position="124"/>
        <end position="144"/>
    </location>
</feature>
<dbReference type="InterPro" id="IPR019251">
    <property type="entry name" value="DUF2231_TM"/>
</dbReference>
<keyword evidence="1" id="KW-1133">Transmembrane helix</keyword>
<proteinExistence type="predicted"/>
<sequence>MSTIDGLPAHVLLVHMIVVLVPLTAAALVAAALSPSAARRLGLVLPLLALAVLIAVPVTTDAGEWLERHVDDNALVRRHTELGDTLLPWVVGLFVMAAVVWWLGRRAQAEAGGAGGSARLATPVRLVVALLSLGVAVGAVADVYRIGESGARAAWHDSFSTSGPERGDD</sequence>
<dbReference type="Proteomes" id="UP000297948">
    <property type="component" value="Unassembled WGS sequence"/>
</dbReference>
<keyword evidence="1" id="KW-0472">Membrane</keyword>
<evidence type="ECO:0000259" key="2">
    <source>
        <dbReference type="Pfam" id="PF09990"/>
    </source>
</evidence>
<feature type="transmembrane region" description="Helical" evidence="1">
    <location>
        <begin position="12"/>
        <end position="34"/>
    </location>
</feature>
<feature type="domain" description="DUF2231" evidence="2">
    <location>
        <begin position="6"/>
        <end position="160"/>
    </location>
</feature>
<evidence type="ECO:0000313" key="4">
    <source>
        <dbReference type="Proteomes" id="UP000297948"/>
    </source>
</evidence>
<reference evidence="3 4" key="1">
    <citation type="submission" date="2019-03" db="EMBL/GenBank/DDBJ databases">
        <authorList>
            <person name="Gonzalez-Pimentel J.L."/>
        </authorList>
    </citation>
    <scope>NUCLEOTIDE SEQUENCE [LARGE SCALE GENOMIC DNA]</scope>
    <source>
        <strain evidence="3 4">JCM 31289</strain>
    </source>
</reference>
<protein>
    <recommendedName>
        <fullName evidence="2">DUF2231 domain-containing protein</fullName>
    </recommendedName>
</protein>
<dbReference type="EMBL" id="SRID01000003">
    <property type="protein sequence ID" value="TGB19149.1"/>
    <property type="molecule type" value="Genomic_DNA"/>
</dbReference>
<comment type="caution">
    <text evidence="3">The sequence shown here is derived from an EMBL/GenBank/DDBJ whole genome shotgun (WGS) entry which is preliminary data.</text>
</comment>